<dbReference type="InterPro" id="IPR019734">
    <property type="entry name" value="TPR_rpt"/>
</dbReference>
<dbReference type="Proteomes" id="UP000288805">
    <property type="component" value="Unassembled WGS sequence"/>
</dbReference>
<dbReference type="PANTHER" id="PTHR22904">
    <property type="entry name" value="TPR REPEAT CONTAINING PROTEIN"/>
    <property type="match status" value="1"/>
</dbReference>
<feature type="region of interest" description="Disordered" evidence="4">
    <location>
        <begin position="1"/>
        <end position="35"/>
    </location>
</feature>
<protein>
    <submittedName>
        <fullName evidence="5">Uncharacterized protein</fullName>
    </submittedName>
</protein>
<dbReference type="Gene3D" id="1.25.40.10">
    <property type="entry name" value="Tetratricopeptide repeat domain"/>
    <property type="match status" value="1"/>
</dbReference>
<keyword evidence="2 3" id="KW-0802">TPR repeat</keyword>
<dbReference type="PROSITE" id="PS50005">
    <property type="entry name" value="TPR"/>
    <property type="match status" value="1"/>
</dbReference>
<organism evidence="5 6">
    <name type="scientific">Vitis vinifera</name>
    <name type="common">Grape</name>
    <dbReference type="NCBI Taxonomy" id="29760"/>
    <lineage>
        <taxon>Eukaryota</taxon>
        <taxon>Viridiplantae</taxon>
        <taxon>Streptophyta</taxon>
        <taxon>Embryophyta</taxon>
        <taxon>Tracheophyta</taxon>
        <taxon>Spermatophyta</taxon>
        <taxon>Magnoliopsida</taxon>
        <taxon>eudicotyledons</taxon>
        <taxon>Gunneridae</taxon>
        <taxon>Pentapetalae</taxon>
        <taxon>rosids</taxon>
        <taxon>Vitales</taxon>
        <taxon>Vitaceae</taxon>
        <taxon>Viteae</taxon>
        <taxon>Vitis</taxon>
    </lineage>
</organism>
<evidence type="ECO:0000313" key="6">
    <source>
        <dbReference type="Proteomes" id="UP000288805"/>
    </source>
</evidence>
<evidence type="ECO:0000313" key="5">
    <source>
        <dbReference type="EMBL" id="RVX21664.1"/>
    </source>
</evidence>
<gene>
    <name evidence="5" type="ORF">CK203_001180</name>
</gene>
<accession>A0A438KKD0</accession>
<proteinExistence type="predicted"/>
<dbReference type="SUPFAM" id="SSF48452">
    <property type="entry name" value="TPR-like"/>
    <property type="match status" value="1"/>
</dbReference>
<evidence type="ECO:0000256" key="2">
    <source>
        <dbReference type="ARBA" id="ARBA00022803"/>
    </source>
</evidence>
<comment type="caution">
    <text evidence="5">The sequence shown here is derived from an EMBL/GenBank/DDBJ whole genome shotgun (WGS) entry which is preliminary data.</text>
</comment>
<name>A0A438KKD0_VITVI</name>
<keyword evidence="1" id="KW-0677">Repeat</keyword>
<dbReference type="PANTHER" id="PTHR22904:SF523">
    <property type="entry name" value="STRESS-INDUCED-PHOSPHOPROTEIN 1"/>
    <property type="match status" value="1"/>
</dbReference>
<evidence type="ECO:0000256" key="1">
    <source>
        <dbReference type="ARBA" id="ARBA00022737"/>
    </source>
</evidence>
<evidence type="ECO:0000256" key="4">
    <source>
        <dbReference type="SAM" id="MobiDB-lite"/>
    </source>
</evidence>
<evidence type="ECO:0000256" key="3">
    <source>
        <dbReference type="PROSITE-ProRule" id="PRU00339"/>
    </source>
</evidence>
<reference evidence="5 6" key="1">
    <citation type="journal article" date="2018" name="PLoS Genet.">
        <title>Population sequencing reveals clonal diversity and ancestral inbreeding in the grapevine cultivar Chardonnay.</title>
        <authorList>
            <person name="Roach M.J."/>
            <person name="Johnson D.L."/>
            <person name="Bohlmann J."/>
            <person name="van Vuuren H.J."/>
            <person name="Jones S.J."/>
            <person name="Pretorius I.S."/>
            <person name="Schmidt S.A."/>
            <person name="Borneman A.R."/>
        </authorList>
    </citation>
    <scope>NUCLEOTIDE SEQUENCE [LARGE SCALE GENOMIC DNA]</scope>
    <source>
        <strain evidence="6">cv. Chardonnay</strain>
        <tissue evidence="5">Leaf</tissue>
    </source>
</reference>
<dbReference type="InterPro" id="IPR011990">
    <property type="entry name" value="TPR-like_helical_dom_sf"/>
</dbReference>
<dbReference type="EMBL" id="QGNW01000004">
    <property type="protein sequence ID" value="RVX21664.1"/>
    <property type="molecule type" value="Genomic_DNA"/>
</dbReference>
<dbReference type="AlphaFoldDB" id="A0A438KKD0"/>
<sequence length="285" mass="31820">MAETGKKGGWSASGEPGGGSASPESGSRSLTRRRVRCSRWPEKRAWTARGWFSGSGALGKIGDLLQAVLAGLMTGMKDGQREMVGLRDGQRDLAGMNDGLNKSNRAAAFLHLVKLTKALADAETTITLNPNWEKGYFRKGCVLEAMERYDDSLVAFRIALEHNPQSSEVSRKIKKLTQLARDKKRVQEVENKRSNVDMAKHLETLKSELSEKYGDAELWKSMFSFTVETIETAIKSWHETSKVDARVYFLLDKEKTQTDKYAPVVNIDKVIMFPTLLVFGHHSAH</sequence>
<dbReference type="SMART" id="SM00028">
    <property type="entry name" value="TPR"/>
    <property type="match status" value="2"/>
</dbReference>
<feature type="repeat" description="TPR" evidence="3">
    <location>
        <begin position="133"/>
        <end position="166"/>
    </location>
</feature>